<keyword evidence="5 6" id="KW-0472">Membrane</keyword>
<evidence type="ECO:0000313" key="7">
    <source>
        <dbReference type="EMBL" id="SFQ16986.1"/>
    </source>
</evidence>
<accession>A0A1I5WCB3</accession>
<dbReference type="GO" id="GO:0030213">
    <property type="term" value="P:hyaluronan biosynthetic process"/>
    <property type="evidence" value="ECO:0007669"/>
    <property type="project" value="TreeGrafter"/>
</dbReference>
<feature type="transmembrane region" description="Helical" evidence="6">
    <location>
        <begin position="20"/>
        <end position="41"/>
    </location>
</feature>
<keyword evidence="6" id="KW-0812">Transmembrane</keyword>
<keyword evidence="2" id="KW-1003">Cell membrane</keyword>
<evidence type="ECO:0000256" key="5">
    <source>
        <dbReference type="ARBA" id="ARBA00023136"/>
    </source>
</evidence>
<evidence type="ECO:0000313" key="8">
    <source>
        <dbReference type="Proteomes" id="UP000182692"/>
    </source>
</evidence>
<feature type="transmembrane region" description="Helical" evidence="6">
    <location>
        <begin position="480"/>
        <end position="501"/>
    </location>
</feature>
<protein>
    <submittedName>
        <fullName evidence="7">Glycosyltransferase Alg8</fullName>
    </submittedName>
</protein>
<sequence>MNPDKLVVKGFHKDDPTHVTVLWWLFFAGLLLGLWAIYTILPSDKVQPEVLYTLGIIGAWRYGWKTLHLLRGLYYQYVRYPVLSTLADMTKKPSEILLVIPCYRTTPEISAPVFKALVDEIGNFGVSCRAVACVSDESDLGIIERQFDKLQEKVPVSLYIIDQDGTGKRSTMADALTLLAEERPVSKDAILVLMDADTVLPEGILKKASGFLMRYHDLGAVTTHNKPIVKGNSLIRQWYRQRMCQRHFYMSSLSLTYRVLVLTGRFSVYRASLALSPDFIDNLRYDHVKHWRYGRIRMLTGDDKSTWYYVLKERWKMMYLPDVTVTCLEDAPSGGFLKASLSLMTRWYGNMLRSNIRAIALGPRQAGWFLWFCLLDQRISMWTTLIGPSLALVVATYMGTKVVIAYLFWVIATRSLNVLLICVQSRQFHPIFVVLLWYEQLIGSLVKVYLFFHPNVQRWTRQGISGVVEDKSISGQIKHWLPHLQTTAAFSTLLIFVMWLYG</sequence>
<name>A0A1I5WCB3_9GAMM</name>
<dbReference type="GeneID" id="35873237"/>
<keyword evidence="6" id="KW-1133">Transmembrane helix</keyword>
<dbReference type="GO" id="GO:0005886">
    <property type="term" value="C:plasma membrane"/>
    <property type="evidence" value="ECO:0007669"/>
    <property type="project" value="UniProtKB-SubCell"/>
</dbReference>
<evidence type="ECO:0000256" key="2">
    <source>
        <dbReference type="ARBA" id="ARBA00022475"/>
    </source>
</evidence>
<dbReference type="EMBL" id="FOWR01000046">
    <property type="protein sequence ID" value="SFQ16986.1"/>
    <property type="molecule type" value="Genomic_DNA"/>
</dbReference>
<reference evidence="7 8" key="1">
    <citation type="submission" date="2016-10" db="EMBL/GenBank/DDBJ databases">
        <authorList>
            <person name="de Groot N.N."/>
        </authorList>
    </citation>
    <scope>NUCLEOTIDE SEQUENCE [LARGE SCALE GENOMIC DNA]</scope>
    <source>
        <strain evidence="7 8">DSM 15893</strain>
    </source>
</reference>
<dbReference type="OrthoDB" id="6964257at2"/>
<dbReference type="Gene3D" id="3.90.550.10">
    <property type="entry name" value="Spore Coat Polysaccharide Biosynthesis Protein SpsA, Chain A"/>
    <property type="match status" value="1"/>
</dbReference>
<dbReference type="Proteomes" id="UP000182692">
    <property type="component" value="Unassembled WGS sequence"/>
</dbReference>
<keyword evidence="3" id="KW-0328">Glycosyltransferase</keyword>
<dbReference type="GO" id="GO:0085029">
    <property type="term" value="P:extracellular matrix assembly"/>
    <property type="evidence" value="ECO:0007669"/>
    <property type="project" value="TreeGrafter"/>
</dbReference>
<comment type="subcellular location">
    <subcellularLocation>
        <location evidence="1">Cell membrane</location>
    </subcellularLocation>
</comment>
<dbReference type="PANTHER" id="PTHR22913:SF12">
    <property type="entry name" value="MANNURONAN SYNTHASE"/>
    <property type="match status" value="1"/>
</dbReference>
<organism evidence="7 8">
    <name type="scientific">Enterovibrio norvegicus DSM 15893</name>
    <dbReference type="NCBI Taxonomy" id="1121869"/>
    <lineage>
        <taxon>Bacteria</taxon>
        <taxon>Pseudomonadati</taxon>
        <taxon>Pseudomonadota</taxon>
        <taxon>Gammaproteobacteria</taxon>
        <taxon>Vibrionales</taxon>
        <taxon>Vibrionaceae</taxon>
        <taxon>Enterovibrio</taxon>
    </lineage>
</organism>
<proteinExistence type="predicted"/>
<dbReference type="InterPro" id="IPR029044">
    <property type="entry name" value="Nucleotide-diphossugar_trans"/>
</dbReference>
<dbReference type="AlphaFoldDB" id="A0A1I5WCB3"/>
<dbReference type="RefSeq" id="WP_017007733.1">
    <property type="nucleotide sequence ID" value="NZ_FOWR01000046.1"/>
</dbReference>
<dbReference type="SUPFAM" id="SSF53448">
    <property type="entry name" value="Nucleotide-diphospho-sugar transferases"/>
    <property type="match status" value="1"/>
</dbReference>
<dbReference type="GO" id="GO:0050501">
    <property type="term" value="F:hyaluronan synthase activity"/>
    <property type="evidence" value="ECO:0007669"/>
    <property type="project" value="TreeGrafter"/>
</dbReference>
<evidence type="ECO:0000256" key="3">
    <source>
        <dbReference type="ARBA" id="ARBA00022676"/>
    </source>
</evidence>
<feature type="transmembrane region" description="Helical" evidence="6">
    <location>
        <begin position="430"/>
        <end position="452"/>
    </location>
</feature>
<dbReference type="Pfam" id="PF13641">
    <property type="entry name" value="Glyco_tranf_2_3"/>
    <property type="match status" value="1"/>
</dbReference>
<evidence type="ECO:0000256" key="1">
    <source>
        <dbReference type="ARBA" id="ARBA00004236"/>
    </source>
</evidence>
<evidence type="ECO:0000256" key="6">
    <source>
        <dbReference type="SAM" id="Phobius"/>
    </source>
</evidence>
<evidence type="ECO:0000256" key="4">
    <source>
        <dbReference type="ARBA" id="ARBA00022679"/>
    </source>
</evidence>
<keyword evidence="4 7" id="KW-0808">Transferase</keyword>
<gene>
    <name evidence="7" type="ORF">SAMN03084138_04244</name>
</gene>
<dbReference type="PANTHER" id="PTHR22913">
    <property type="entry name" value="HYALURONAN SYNTHASE"/>
    <property type="match status" value="1"/>
</dbReference>
<dbReference type="STRING" id="1121869.SAMN03084138_04244"/>